<evidence type="ECO:0000256" key="1">
    <source>
        <dbReference type="ARBA" id="ARBA00004141"/>
    </source>
</evidence>
<feature type="transmembrane region" description="Helical" evidence="6">
    <location>
        <begin position="355"/>
        <end position="373"/>
    </location>
</feature>
<dbReference type="PANTHER" id="PTHR42893:SF46">
    <property type="entry name" value="PROTEIN DETOXIFICATION 44, CHLOROPLASTIC"/>
    <property type="match status" value="1"/>
</dbReference>
<dbReference type="GO" id="GO:0042910">
    <property type="term" value="F:xenobiotic transmembrane transporter activity"/>
    <property type="evidence" value="ECO:0007669"/>
    <property type="project" value="InterPro"/>
</dbReference>
<dbReference type="PANTHER" id="PTHR42893">
    <property type="entry name" value="PROTEIN DETOXIFICATION 44, CHLOROPLASTIC-RELATED"/>
    <property type="match status" value="1"/>
</dbReference>
<evidence type="ECO:0000313" key="7">
    <source>
        <dbReference type="EMBL" id="KAB1441199.1"/>
    </source>
</evidence>
<evidence type="ECO:0000256" key="4">
    <source>
        <dbReference type="ARBA" id="ARBA00022989"/>
    </source>
</evidence>
<dbReference type="NCBIfam" id="TIGR00797">
    <property type="entry name" value="matE"/>
    <property type="match status" value="1"/>
</dbReference>
<sequence length="449" mass="47231">MSASSGSEHAFVHAPNKTLLQLAVPVLFSLVAEPVTGLVDTAFVARLGMEPVAALGIGAMVFSSIFWIFNFLGIGTQTEVARFSGENRADRAAGISTLAVFLGGGIGFVLLVGALPFLTPAASLLGGNDAVLDLSEQYMRYRLLGAPAVLVCLACFGSLRGCQDMSTPLWVATGMNLLNVGLDYVFVFGFGPVPALGVGGAGLASSLSQWTGAIWVLWVVRRRIGFSLHIGLADLKKLIRIGGDLFIRTGAVLLFLSLCTRVANQAGAGQGAAYQAGRQFFIFTALFMDAFAITAQSLVGFFLGRNDVQQARRVAVYACVWSLVTGAGLCLFMLVGRNAIATLLLPVEAHALFQPSWTLLACIMPLFSLACATDGIHWGAGDFRYLRNAMLVASVVGGALVLTVRDMPDVLMLVWASTGVWAACRGALGVVRISPGVGRAPLQGKAPIL</sequence>
<dbReference type="AlphaFoldDB" id="A0A6N6N1F7"/>
<dbReference type="InterPro" id="IPR002528">
    <property type="entry name" value="MATE_fam"/>
</dbReference>
<keyword evidence="3 6" id="KW-0812">Transmembrane</keyword>
<accession>A0A6N6N1F7</accession>
<comment type="subcellular location">
    <subcellularLocation>
        <location evidence="1">Membrane</location>
        <topology evidence="1">Multi-pass membrane protein</topology>
    </subcellularLocation>
</comment>
<feature type="transmembrane region" description="Helical" evidence="6">
    <location>
        <begin position="93"/>
        <end position="118"/>
    </location>
</feature>
<dbReference type="Pfam" id="PF01554">
    <property type="entry name" value="MatE"/>
    <property type="match status" value="2"/>
</dbReference>
<feature type="transmembrane region" description="Helical" evidence="6">
    <location>
        <begin position="385"/>
        <end position="404"/>
    </location>
</feature>
<feature type="transmembrane region" description="Helical" evidence="6">
    <location>
        <begin position="315"/>
        <end position="335"/>
    </location>
</feature>
<feature type="transmembrane region" description="Helical" evidence="6">
    <location>
        <begin position="52"/>
        <end position="72"/>
    </location>
</feature>
<keyword evidence="4 6" id="KW-1133">Transmembrane helix</keyword>
<keyword evidence="8" id="KW-1185">Reference proteome</keyword>
<evidence type="ECO:0000256" key="3">
    <source>
        <dbReference type="ARBA" id="ARBA00022692"/>
    </source>
</evidence>
<dbReference type="GO" id="GO:0016020">
    <property type="term" value="C:membrane"/>
    <property type="evidence" value="ECO:0007669"/>
    <property type="project" value="UniProtKB-SubCell"/>
</dbReference>
<organism evidence="7 8">
    <name type="scientific">Pseudodesulfovibrio senegalensis</name>
    <dbReference type="NCBI Taxonomy" id="1721087"/>
    <lineage>
        <taxon>Bacteria</taxon>
        <taxon>Pseudomonadati</taxon>
        <taxon>Thermodesulfobacteriota</taxon>
        <taxon>Desulfovibrionia</taxon>
        <taxon>Desulfovibrionales</taxon>
        <taxon>Desulfovibrionaceae</taxon>
    </lineage>
</organism>
<feature type="transmembrane region" description="Helical" evidence="6">
    <location>
        <begin position="245"/>
        <end position="268"/>
    </location>
</feature>
<evidence type="ECO:0000256" key="6">
    <source>
        <dbReference type="SAM" id="Phobius"/>
    </source>
</evidence>
<reference evidence="7 8" key="1">
    <citation type="journal article" date="2017" name="Int. J. Syst. Evol. Microbiol.">
        <title>Desulfovibrio senegalensis sp. nov., a mesophilic sulfate reducer isolated from marine sediment.</title>
        <authorList>
            <person name="Thioye A."/>
            <person name="Gam Z.B.A."/>
            <person name="Mbengue M."/>
            <person name="Cayol J.L."/>
            <person name="Joseph-Bartoli M."/>
            <person name="Toure-Kane C."/>
            <person name="Labat M."/>
        </authorList>
    </citation>
    <scope>NUCLEOTIDE SEQUENCE [LARGE SCALE GENOMIC DNA]</scope>
    <source>
        <strain evidence="7 8">DSM 101509</strain>
    </source>
</reference>
<dbReference type="InterPro" id="IPR044644">
    <property type="entry name" value="DinF-like"/>
</dbReference>
<feature type="transmembrane region" description="Helical" evidence="6">
    <location>
        <begin position="138"/>
        <end position="157"/>
    </location>
</feature>
<dbReference type="Proteomes" id="UP000438699">
    <property type="component" value="Unassembled WGS sequence"/>
</dbReference>
<evidence type="ECO:0000256" key="2">
    <source>
        <dbReference type="ARBA" id="ARBA00010199"/>
    </source>
</evidence>
<evidence type="ECO:0000256" key="5">
    <source>
        <dbReference type="ARBA" id="ARBA00023136"/>
    </source>
</evidence>
<name>A0A6N6N1F7_9BACT</name>
<evidence type="ECO:0000313" key="8">
    <source>
        <dbReference type="Proteomes" id="UP000438699"/>
    </source>
</evidence>
<dbReference type="EMBL" id="WAIE01000005">
    <property type="protein sequence ID" value="KAB1441199.1"/>
    <property type="molecule type" value="Genomic_DNA"/>
</dbReference>
<dbReference type="GO" id="GO:0015297">
    <property type="term" value="F:antiporter activity"/>
    <property type="evidence" value="ECO:0007669"/>
    <property type="project" value="InterPro"/>
</dbReference>
<gene>
    <name evidence="7" type="ORF">F8A88_12260</name>
</gene>
<dbReference type="OrthoDB" id="9789527at2"/>
<feature type="transmembrane region" description="Helical" evidence="6">
    <location>
        <begin position="280"/>
        <end position="303"/>
    </location>
</feature>
<keyword evidence="5 6" id="KW-0472">Membrane</keyword>
<dbReference type="CDD" id="cd13136">
    <property type="entry name" value="MATE_DinF_like"/>
    <property type="match status" value="1"/>
</dbReference>
<comment type="similarity">
    <text evidence="2">Belongs to the multi antimicrobial extrusion (MATE) (TC 2.A.66.1) family.</text>
</comment>
<proteinExistence type="inferred from homology"/>
<protein>
    <submittedName>
        <fullName evidence="7">MATE family efflux transporter</fullName>
    </submittedName>
</protein>
<dbReference type="RefSeq" id="WP_151151454.1">
    <property type="nucleotide sequence ID" value="NZ_WAIE01000005.1"/>
</dbReference>
<comment type="caution">
    <text evidence="7">The sequence shown here is derived from an EMBL/GenBank/DDBJ whole genome shotgun (WGS) entry which is preliminary data.</text>
</comment>
<feature type="transmembrane region" description="Helical" evidence="6">
    <location>
        <begin position="196"/>
        <end position="220"/>
    </location>
</feature>
<feature type="transmembrane region" description="Helical" evidence="6">
    <location>
        <begin position="169"/>
        <end position="190"/>
    </location>
</feature>